<dbReference type="AlphaFoldDB" id="A0A0R2D1B3"/>
<dbReference type="EMBL" id="AYYI01000065">
    <property type="protein sequence ID" value="KRM95652.1"/>
    <property type="molecule type" value="Genomic_DNA"/>
</dbReference>
<feature type="domain" description="Abortive phage infection protein C-terminal" evidence="1">
    <location>
        <begin position="14"/>
        <end position="325"/>
    </location>
</feature>
<gene>
    <name evidence="2" type="ORF">FC24_GL002079</name>
</gene>
<organism evidence="2 3">
    <name type="scientific">Loigolactobacillus rennini DSM 20253</name>
    <dbReference type="NCBI Taxonomy" id="1423796"/>
    <lineage>
        <taxon>Bacteria</taxon>
        <taxon>Bacillati</taxon>
        <taxon>Bacillota</taxon>
        <taxon>Bacilli</taxon>
        <taxon>Lactobacillales</taxon>
        <taxon>Lactobacillaceae</taxon>
        <taxon>Loigolactobacillus</taxon>
    </lineage>
</organism>
<protein>
    <submittedName>
        <fullName evidence="2">Abortive phage infection</fullName>
    </submittedName>
</protein>
<comment type="caution">
    <text evidence="2">The sequence shown here is derived from an EMBL/GenBank/DDBJ whole genome shotgun (WGS) entry which is preliminary data.</text>
</comment>
<dbReference type="Proteomes" id="UP000051638">
    <property type="component" value="Unassembled WGS sequence"/>
</dbReference>
<reference evidence="2 3" key="1">
    <citation type="journal article" date="2015" name="Genome Announc.">
        <title>Expanding the biotechnology potential of lactobacilli through comparative genomics of 213 strains and associated genera.</title>
        <authorList>
            <person name="Sun Z."/>
            <person name="Harris H.M."/>
            <person name="McCann A."/>
            <person name="Guo C."/>
            <person name="Argimon S."/>
            <person name="Zhang W."/>
            <person name="Yang X."/>
            <person name="Jeffery I.B."/>
            <person name="Cooney J.C."/>
            <person name="Kagawa T.F."/>
            <person name="Liu W."/>
            <person name="Song Y."/>
            <person name="Salvetti E."/>
            <person name="Wrobel A."/>
            <person name="Rasinkangas P."/>
            <person name="Parkhill J."/>
            <person name="Rea M.C."/>
            <person name="O'Sullivan O."/>
            <person name="Ritari J."/>
            <person name="Douillard F.P."/>
            <person name="Paul Ross R."/>
            <person name="Yang R."/>
            <person name="Briner A.E."/>
            <person name="Felis G.E."/>
            <person name="de Vos W.M."/>
            <person name="Barrangou R."/>
            <person name="Klaenhammer T.R."/>
            <person name="Caufield P.W."/>
            <person name="Cui Y."/>
            <person name="Zhang H."/>
            <person name="O'Toole P.W."/>
        </authorList>
    </citation>
    <scope>NUCLEOTIDE SEQUENCE [LARGE SCALE GENOMIC DNA]</scope>
    <source>
        <strain evidence="2 3">DSM 20253</strain>
    </source>
</reference>
<evidence type="ECO:0000313" key="2">
    <source>
        <dbReference type="EMBL" id="KRM95652.1"/>
    </source>
</evidence>
<accession>A0A0R2D1B3</accession>
<dbReference type="Pfam" id="PF10592">
    <property type="entry name" value="AIPR"/>
    <property type="match status" value="1"/>
</dbReference>
<sequence length="366" mass="41416">MWVNFKDLPSDISLDVNPRKPKMTTAVAKQLIKAVKDSDSAFDVNNRGIVITAKSVHFNTKDNMLTLNLDSDTSRYGILDGGHTYTAIIDHRDETPQDVEKFVRLEIIVGDDLDVAALADARNTSIQVSDIALFELDDKFGFIKNAISNEPYADEIAYKDNDTKRIPVADLLKLLFAVNIKRYPDDSKAPIQAYSGKAAVFKDYRSEYAHQPNIYEELAIELPKLIVLYETIQKEIGDKYRQFKRANGKKAKFGAVRGVEKGTATSFTQSKLDYDVSNGFIMPIFGAFRALLKFNETKTAIHWMFDPLMVWQKAGERLVQNTFDTDTNPQQAGKSKTLWQANYRIVDSVKKDIIIAQMQSQYSNNN</sequence>
<dbReference type="PATRIC" id="fig|1423796.3.peg.2108"/>
<evidence type="ECO:0000313" key="3">
    <source>
        <dbReference type="Proteomes" id="UP000051638"/>
    </source>
</evidence>
<evidence type="ECO:0000259" key="1">
    <source>
        <dbReference type="Pfam" id="PF10592"/>
    </source>
</evidence>
<keyword evidence="3" id="KW-1185">Reference proteome</keyword>
<dbReference type="InterPro" id="IPR018891">
    <property type="entry name" value="AIPR_C"/>
</dbReference>
<proteinExistence type="predicted"/>
<name>A0A0R2D1B3_9LACO</name>